<sequence length="416" mass="43033">MTSETEPPSTASGSASAELRTISHHARGFWSVAFLFAVTMAFASAPAPLYVFYVEEQGWGSFGITVVFATYGVGVAASLFLAGHLSDRFGRRRVVAPAVLLNVLAALIFLSTHELGWLLLARFASGLGVGMLTATATAHLAELHRSARPQASTTRAEVVATAANIGGLGLGPLIAGVLAEWAPRPLYTPYAVFAFLMVIGLLAVVAAPETVDTDQPAWTYRPQRVRVPADARAAYFAAGMASFVAFAMFGFFTSLVPSFLADELHLRSHAVAGAIGFSIFGAAALFQVATGSWPRRRSYAAGLVALAAGLILVIGALWSGTFSILVAGAVVTGAGSGMAFKAAVATVISVAPADARGEALAGLFLMGYLGITMPVVLLGILVQYVATDPAMLTFGALLLVLLGVAGRGVAAPRRTS</sequence>
<evidence type="ECO:0000256" key="6">
    <source>
        <dbReference type="ARBA" id="ARBA00023136"/>
    </source>
</evidence>
<keyword evidence="3" id="KW-1003">Cell membrane</keyword>
<evidence type="ECO:0000313" key="9">
    <source>
        <dbReference type="EMBL" id="TQL66762.1"/>
    </source>
</evidence>
<keyword evidence="4 7" id="KW-0812">Transmembrane</keyword>
<evidence type="ECO:0000256" key="2">
    <source>
        <dbReference type="ARBA" id="ARBA00022448"/>
    </source>
</evidence>
<evidence type="ECO:0000256" key="1">
    <source>
        <dbReference type="ARBA" id="ARBA00004651"/>
    </source>
</evidence>
<keyword evidence="2" id="KW-0813">Transport</keyword>
<organism evidence="9 10">
    <name type="scientific">Nocardioides albertanoniae</name>
    <dbReference type="NCBI Taxonomy" id="1175486"/>
    <lineage>
        <taxon>Bacteria</taxon>
        <taxon>Bacillati</taxon>
        <taxon>Actinomycetota</taxon>
        <taxon>Actinomycetes</taxon>
        <taxon>Propionibacteriales</taxon>
        <taxon>Nocardioidaceae</taxon>
        <taxon>Nocardioides</taxon>
    </lineage>
</organism>
<dbReference type="Pfam" id="PF07690">
    <property type="entry name" value="MFS_1"/>
    <property type="match status" value="2"/>
</dbReference>
<feature type="transmembrane region" description="Helical" evidence="7">
    <location>
        <begin position="59"/>
        <end position="82"/>
    </location>
</feature>
<reference evidence="9 10" key="1">
    <citation type="submission" date="2019-06" db="EMBL/GenBank/DDBJ databases">
        <title>Sequencing the genomes of 1000 actinobacteria strains.</title>
        <authorList>
            <person name="Klenk H.-P."/>
        </authorList>
    </citation>
    <scope>NUCLEOTIDE SEQUENCE [LARGE SCALE GENOMIC DNA]</scope>
    <source>
        <strain evidence="9 10">DSM 25218</strain>
    </source>
</reference>
<dbReference type="AlphaFoldDB" id="A0A543A2E9"/>
<dbReference type="PROSITE" id="PS50850">
    <property type="entry name" value="MFS"/>
    <property type="match status" value="1"/>
</dbReference>
<feature type="domain" description="Major facilitator superfamily (MFS) profile" evidence="8">
    <location>
        <begin position="25"/>
        <end position="413"/>
    </location>
</feature>
<dbReference type="InterPro" id="IPR020846">
    <property type="entry name" value="MFS_dom"/>
</dbReference>
<proteinExistence type="predicted"/>
<dbReference type="InterPro" id="IPR011701">
    <property type="entry name" value="MFS"/>
</dbReference>
<dbReference type="GO" id="GO:0005886">
    <property type="term" value="C:plasma membrane"/>
    <property type="evidence" value="ECO:0007669"/>
    <property type="project" value="UniProtKB-SubCell"/>
</dbReference>
<evidence type="ECO:0000256" key="4">
    <source>
        <dbReference type="ARBA" id="ARBA00022692"/>
    </source>
</evidence>
<feature type="transmembrane region" description="Helical" evidence="7">
    <location>
        <begin position="117"/>
        <end position="138"/>
    </location>
</feature>
<feature type="transmembrane region" description="Helical" evidence="7">
    <location>
        <begin position="94"/>
        <end position="111"/>
    </location>
</feature>
<evidence type="ECO:0000256" key="3">
    <source>
        <dbReference type="ARBA" id="ARBA00022475"/>
    </source>
</evidence>
<dbReference type="PANTHER" id="PTHR23517:SF13">
    <property type="entry name" value="MAJOR FACILITATOR SUPERFAMILY MFS_1"/>
    <property type="match status" value="1"/>
</dbReference>
<feature type="transmembrane region" description="Helical" evidence="7">
    <location>
        <begin position="232"/>
        <end position="256"/>
    </location>
</feature>
<comment type="caution">
    <text evidence="9">The sequence shown here is derived from an EMBL/GenBank/DDBJ whole genome shotgun (WGS) entry which is preliminary data.</text>
</comment>
<feature type="transmembrane region" description="Helical" evidence="7">
    <location>
        <begin position="324"/>
        <end position="348"/>
    </location>
</feature>
<dbReference type="EMBL" id="VFOV01000001">
    <property type="protein sequence ID" value="TQL66762.1"/>
    <property type="molecule type" value="Genomic_DNA"/>
</dbReference>
<dbReference type="InterPro" id="IPR036259">
    <property type="entry name" value="MFS_trans_sf"/>
</dbReference>
<evidence type="ECO:0000259" key="8">
    <source>
        <dbReference type="PROSITE" id="PS50850"/>
    </source>
</evidence>
<evidence type="ECO:0000256" key="7">
    <source>
        <dbReference type="SAM" id="Phobius"/>
    </source>
</evidence>
<dbReference type="PANTHER" id="PTHR23517">
    <property type="entry name" value="RESISTANCE PROTEIN MDTM, PUTATIVE-RELATED-RELATED"/>
    <property type="match status" value="1"/>
</dbReference>
<dbReference type="Gene3D" id="1.20.1250.20">
    <property type="entry name" value="MFS general substrate transporter like domains"/>
    <property type="match status" value="1"/>
</dbReference>
<dbReference type="RefSeq" id="WP_246087936.1">
    <property type="nucleotide sequence ID" value="NZ_VFOV01000001.1"/>
</dbReference>
<feature type="transmembrane region" description="Helical" evidence="7">
    <location>
        <begin position="360"/>
        <end position="384"/>
    </location>
</feature>
<gene>
    <name evidence="9" type="ORF">FB381_0627</name>
</gene>
<name>A0A543A2E9_9ACTN</name>
<evidence type="ECO:0000313" key="10">
    <source>
        <dbReference type="Proteomes" id="UP000320209"/>
    </source>
</evidence>
<feature type="transmembrane region" description="Helical" evidence="7">
    <location>
        <begin position="268"/>
        <end position="286"/>
    </location>
</feature>
<feature type="transmembrane region" description="Helical" evidence="7">
    <location>
        <begin position="190"/>
        <end position="211"/>
    </location>
</feature>
<feature type="transmembrane region" description="Helical" evidence="7">
    <location>
        <begin position="158"/>
        <end position="178"/>
    </location>
</feature>
<dbReference type="SUPFAM" id="SSF103473">
    <property type="entry name" value="MFS general substrate transporter"/>
    <property type="match status" value="1"/>
</dbReference>
<protein>
    <submittedName>
        <fullName evidence="9">Putative MFS family arabinose efflux permease</fullName>
    </submittedName>
</protein>
<dbReference type="GO" id="GO:0022857">
    <property type="term" value="F:transmembrane transporter activity"/>
    <property type="evidence" value="ECO:0007669"/>
    <property type="project" value="InterPro"/>
</dbReference>
<feature type="transmembrane region" description="Helical" evidence="7">
    <location>
        <begin position="29"/>
        <end position="53"/>
    </location>
</feature>
<dbReference type="InterPro" id="IPR050171">
    <property type="entry name" value="MFS_Transporters"/>
</dbReference>
<evidence type="ECO:0000256" key="5">
    <source>
        <dbReference type="ARBA" id="ARBA00022989"/>
    </source>
</evidence>
<keyword evidence="6 7" id="KW-0472">Membrane</keyword>
<accession>A0A543A2E9</accession>
<dbReference type="Proteomes" id="UP000320209">
    <property type="component" value="Unassembled WGS sequence"/>
</dbReference>
<keyword evidence="5 7" id="KW-1133">Transmembrane helix</keyword>
<feature type="transmembrane region" description="Helical" evidence="7">
    <location>
        <begin position="298"/>
        <end position="318"/>
    </location>
</feature>
<keyword evidence="10" id="KW-1185">Reference proteome</keyword>
<feature type="transmembrane region" description="Helical" evidence="7">
    <location>
        <begin position="390"/>
        <end position="410"/>
    </location>
</feature>
<comment type="subcellular location">
    <subcellularLocation>
        <location evidence="1">Cell membrane</location>
        <topology evidence="1">Multi-pass membrane protein</topology>
    </subcellularLocation>
</comment>